<evidence type="ECO:0000313" key="1">
    <source>
        <dbReference type="EMBL" id="KAI3935520.1"/>
    </source>
</evidence>
<proteinExistence type="predicted"/>
<dbReference type="Proteomes" id="UP001202328">
    <property type="component" value="Unassembled WGS sequence"/>
</dbReference>
<name>A0AAD4T3R8_9MAGN</name>
<keyword evidence="2" id="KW-1185">Reference proteome</keyword>
<reference evidence="1" key="1">
    <citation type="submission" date="2022-04" db="EMBL/GenBank/DDBJ databases">
        <title>A functionally conserved STORR gene fusion in Papaver species that diverged 16.8 million years ago.</title>
        <authorList>
            <person name="Catania T."/>
        </authorList>
    </citation>
    <scope>NUCLEOTIDE SEQUENCE</scope>
    <source>
        <strain evidence="1">S-188037</strain>
    </source>
</reference>
<protein>
    <submittedName>
        <fullName evidence="1">Uncharacterized protein</fullName>
    </submittedName>
</protein>
<gene>
    <name evidence="1" type="ORF">MKW98_026419</name>
</gene>
<feature type="non-terminal residue" evidence="1">
    <location>
        <position position="1"/>
    </location>
</feature>
<accession>A0AAD4T3R8</accession>
<organism evidence="1 2">
    <name type="scientific">Papaver atlanticum</name>
    <dbReference type="NCBI Taxonomy" id="357466"/>
    <lineage>
        <taxon>Eukaryota</taxon>
        <taxon>Viridiplantae</taxon>
        <taxon>Streptophyta</taxon>
        <taxon>Embryophyta</taxon>
        <taxon>Tracheophyta</taxon>
        <taxon>Spermatophyta</taxon>
        <taxon>Magnoliopsida</taxon>
        <taxon>Ranunculales</taxon>
        <taxon>Papaveraceae</taxon>
        <taxon>Papaveroideae</taxon>
        <taxon>Papaver</taxon>
    </lineage>
</organism>
<dbReference type="AlphaFoldDB" id="A0AAD4T3R8"/>
<dbReference type="EMBL" id="JAJJMB010006263">
    <property type="protein sequence ID" value="KAI3935520.1"/>
    <property type="molecule type" value="Genomic_DNA"/>
</dbReference>
<comment type="caution">
    <text evidence="1">The sequence shown here is derived from an EMBL/GenBank/DDBJ whole genome shotgun (WGS) entry which is preliminary data.</text>
</comment>
<sequence length="53" mass="5860">MIDIEFRLEKKGGGAKLSSTQGFNISISSQLLLVMIKVAAATYTTIRCYKCLF</sequence>
<evidence type="ECO:0000313" key="2">
    <source>
        <dbReference type="Proteomes" id="UP001202328"/>
    </source>
</evidence>